<dbReference type="AlphaFoldDB" id="A0A5B6W947"/>
<feature type="domain" description="Retrotransposon gag" evidence="2">
    <location>
        <begin position="86"/>
        <end position="184"/>
    </location>
</feature>
<feature type="region of interest" description="Disordered" evidence="1">
    <location>
        <begin position="391"/>
        <end position="435"/>
    </location>
</feature>
<dbReference type="PANTHER" id="PTHR35046:SF9">
    <property type="entry name" value="RNA-DIRECTED DNA POLYMERASE"/>
    <property type="match status" value="1"/>
</dbReference>
<comment type="caution">
    <text evidence="3">The sequence shown here is derived from an EMBL/GenBank/DDBJ whole genome shotgun (WGS) entry which is preliminary data.</text>
</comment>
<evidence type="ECO:0000313" key="3">
    <source>
        <dbReference type="EMBL" id="KAA3477976.1"/>
    </source>
</evidence>
<proteinExistence type="predicted"/>
<evidence type="ECO:0000259" key="2">
    <source>
        <dbReference type="Pfam" id="PF03732"/>
    </source>
</evidence>
<name>A0A5B6W947_9ROSI</name>
<dbReference type="Pfam" id="PF03732">
    <property type="entry name" value="Retrotrans_gag"/>
    <property type="match status" value="1"/>
</dbReference>
<protein>
    <submittedName>
        <fullName evidence="3">Transposon Ty3-I Gag-Pol polyprotein</fullName>
    </submittedName>
</protein>
<gene>
    <name evidence="3" type="ORF">EPI10_011822</name>
</gene>
<dbReference type="EMBL" id="SMMG02000004">
    <property type="protein sequence ID" value="KAA3477976.1"/>
    <property type="molecule type" value="Genomic_DNA"/>
</dbReference>
<feature type="region of interest" description="Disordered" evidence="1">
    <location>
        <begin position="15"/>
        <end position="49"/>
    </location>
</feature>
<sequence>MERLFNHKLEPIQERLDQVEERAHRERMPQSPPRRRGRQRALEEEWTEPSDAESDRKFDLEAYLEWEKKIELVFECHNYSESKKVKIAAIEFSDYAMVWWDQLTTSRRRNGERPINTWAEMKALMHKRFIPTYYHRELYQKLQHFIQGNHSMDDYYKEMEIAMIRANIEEDRETTMAIFLAGLNKDIANVVELQHYVEIEEMVHMAIKNQGPSKNASASEAKEPIMPAKTTKPLAETSKGKAIDNNKNQTRDIKCFKCLERGHIVCSLVINGGSCTNVASTLLVEKLSLPTTKHPRPYKLQWLNEGVELRVTKQASISFTIRKYQDQVLCDVVSIYGGHLLLRRPWQFDRRVKHDGFTYQYSFKHNGKNITLAPLSLQQVLEDQQSLKHSVEQWREKERNNDSKEKKEEKSREKDKNCEKNKSGEKEKESERKMNEKKKDVLINRCLHISSSFQFVEEVKDNWPLLSLNVQNLIRLSDLVCSGRVILVPHDYLNEYLWSFGALMSNVTTKGLVSLNALL</sequence>
<dbReference type="Proteomes" id="UP000325315">
    <property type="component" value="Unassembled WGS sequence"/>
</dbReference>
<dbReference type="InterPro" id="IPR005162">
    <property type="entry name" value="Retrotrans_gag_dom"/>
</dbReference>
<keyword evidence="4" id="KW-1185">Reference proteome</keyword>
<organism evidence="3 4">
    <name type="scientific">Gossypium australe</name>
    <dbReference type="NCBI Taxonomy" id="47621"/>
    <lineage>
        <taxon>Eukaryota</taxon>
        <taxon>Viridiplantae</taxon>
        <taxon>Streptophyta</taxon>
        <taxon>Embryophyta</taxon>
        <taxon>Tracheophyta</taxon>
        <taxon>Spermatophyta</taxon>
        <taxon>Magnoliopsida</taxon>
        <taxon>eudicotyledons</taxon>
        <taxon>Gunneridae</taxon>
        <taxon>Pentapetalae</taxon>
        <taxon>rosids</taxon>
        <taxon>malvids</taxon>
        <taxon>Malvales</taxon>
        <taxon>Malvaceae</taxon>
        <taxon>Malvoideae</taxon>
        <taxon>Gossypium</taxon>
    </lineage>
</organism>
<feature type="compositionally biased region" description="Basic and acidic residues" evidence="1">
    <location>
        <begin position="15"/>
        <end position="28"/>
    </location>
</feature>
<evidence type="ECO:0000256" key="1">
    <source>
        <dbReference type="SAM" id="MobiDB-lite"/>
    </source>
</evidence>
<dbReference type="CDD" id="cd00303">
    <property type="entry name" value="retropepsin_like"/>
    <property type="match status" value="1"/>
</dbReference>
<dbReference type="OrthoDB" id="1719899at2759"/>
<evidence type="ECO:0000313" key="4">
    <source>
        <dbReference type="Proteomes" id="UP000325315"/>
    </source>
</evidence>
<dbReference type="PANTHER" id="PTHR35046">
    <property type="entry name" value="ZINC KNUCKLE (CCHC-TYPE) FAMILY PROTEIN"/>
    <property type="match status" value="1"/>
</dbReference>
<accession>A0A5B6W947</accession>
<reference evidence="4" key="1">
    <citation type="journal article" date="2019" name="Plant Biotechnol. J.">
        <title>Genome sequencing of the Australian wild diploid species Gossypium australe highlights disease resistance and delayed gland morphogenesis.</title>
        <authorList>
            <person name="Cai Y."/>
            <person name="Cai X."/>
            <person name="Wang Q."/>
            <person name="Wang P."/>
            <person name="Zhang Y."/>
            <person name="Cai C."/>
            <person name="Xu Y."/>
            <person name="Wang K."/>
            <person name="Zhou Z."/>
            <person name="Wang C."/>
            <person name="Geng S."/>
            <person name="Li B."/>
            <person name="Dong Q."/>
            <person name="Hou Y."/>
            <person name="Wang H."/>
            <person name="Ai P."/>
            <person name="Liu Z."/>
            <person name="Yi F."/>
            <person name="Sun M."/>
            <person name="An G."/>
            <person name="Cheng J."/>
            <person name="Zhang Y."/>
            <person name="Shi Q."/>
            <person name="Xie Y."/>
            <person name="Shi X."/>
            <person name="Chang Y."/>
            <person name="Huang F."/>
            <person name="Chen Y."/>
            <person name="Hong S."/>
            <person name="Mi L."/>
            <person name="Sun Q."/>
            <person name="Zhang L."/>
            <person name="Zhou B."/>
            <person name="Peng R."/>
            <person name="Zhang X."/>
            <person name="Liu F."/>
        </authorList>
    </citation>
    <scope>NUCLEOTIDE SEQUENCE [LARGE SCALE GENOMIC DNA]</scope>
    <source>
        <strain evidence="4">cv. PA1801</strain>
    </source>
</reference>